<gene>
    <name evidence="2" type="ORF">DVH24_016224</name>
</gene>
<dbReference type="GO" id="GO:0006261">
    <property type="term" value="P:DNA-templated DNA replication"/>
    <property type="evidence" value="ECO:0007669"/>
    <property type="project" value="TreeGrafter"/>
</dbReference>
<feature type="region of interest" description="Disordered" evidence="1">
    <location>
        <begin position="1"/>
        <end position="57"/>
    </location>
</feature>
<feature type="compositionally biased region" description="Low complexity" evidence="1">
    <location>
        <begin position="21"/>
        <end position="35"/>
    </location>
</feature>
<comment type="caution">
    <text evidence="2">The sequence shown here is derived from an EMBL/GenBank/DDBJ whole genome shotgun (WGS) entry which is preliminary data.</text>
</comment>
<dbReference type="PANTHER" id="PTHR14303:SF0">
    <property type="entry name" value="DNA POLYMERASE DELTA SUBUNIT 4"/>
    <property type="match status" value="1"/>
</dbReference>
<dbReference type="Pfam" id="PF04081">
    <property type="entry name" value="DNA_pol_delta_4"/>
    <property type="match status" value="1"/>
</dbReference>
<accession>A0A498JH72</accession>
<proteinExistence type="predicted"/>
<keyword evidence="3" id="KW-1185">Reference proteome</keyword>
<dbReference type="EMBL" id="RDQH01000333">
    <property type="protein sequence ID" value="RXH94157.1"/>
    <property type="molecule type" value="Genomic_DNA"/>
</dbReference>
<protein>
    <recommendedName>
        <fullName evidence="4">DNA polymerase delta subunit 4</fullName>
    </recommendedName>
</protein>
<evidence type="ECO:0008006" key="4">
    <source>
        <dbReference type="Google" id="ProtNLM"/>
    </source>
</evidence>
<dbReference type="GO" id="GO:0000731">
    <property type="term" value="P:DNA synthesis involved in DNA repair"/>
    <property type="evidence" value="ECO:0007669"/>
    <property type="project" value="InterPro"/>
</dbReference>
<dbReference type="GO" id="GO:0043625">
    <property type="term" value="C:delta DNA polymerase complex"/>
    <property type="evidence" value="ECO:0007669"/>
    <property type="project" value="TreeGrafter"/>
</dbReference>
<reference evidence="2 3" key="1">
    <citation type="submission" date="2018-10" db="EMBL/GenBank/DDBJ databases">
        <title>A high-quality apple genome assembly.</title>
        <authorList>
            <person name="Hu J."/>
        </authorList>
    </citation>
    <scope>NUCLEOTIDE SEQUENCE [LARGE SCALE GENOMIC DNA]</scope>
    <source>
        <strain evidence="3">cv. HFTH1</strain>
        <tissue evidence="2">Young leaf</tissue>
    </source>
</reference>
<dbReference type="InterPro" id="IPR007218">
    <property type="entry name" value="DNA_pol_delta_4"/>
</dbReference>
<evidence type="ECO:0000313" key="3">
    <source>
        <dbReference type="Proteomes" id="UP000290289"/>
    </source>
</evidence>
<dbReference type="Proteomes" id="UP000290289">
    <property type="component" value="Chromosome 7"/>
</dbReference>
<dbReference type="STRING" id="3750.A0A498JH72"/>
<evidence type="ECO:0000256" key="1">
    <source>
        <dbReference type="SAM" id="MobiDB-lite"/>
    </source>
</evidence>
<dbReference type="PANTHER" id="PTHR14303">
    <property type="entry name" value="DNA POLYMERASE DELTA SUBUNIT 4"/>
    <property type="match status" value="1"/>
</dbReference>
<dbReference type="GO" id="GO:0003887">
    <property type="term" value="F:DNA-directed DNA polymerase activity"/>
    <property type="evidence" value="ECO:0007669"/>
    <property type="project" value="TreeGrafter"/>
</dbReference>
<organism evidence="2 3">
    <name type="scientific">Malus domestica</name>
    <name type="common">Apple</name>
    <name type="synonym">Pyrus malus</name>
    <dbReference type="NCBI Taxonomy" id="3750"/>
    <lineage>
        <taxon>Eukaryota</taxon>
        <taxon>Viridiplantae</taxon>
        <taxon>Streptophyta</taxon>
        <taxon>Embryophyta</taxon>
        <taxon>Tracheophyta</taxon>
        <taxon>Spermatophyta</taxon>
        <taxon>Magnoliopsida</taxon>
        <taxon>eudicotyledons</taxon>
        <taxon>Gunneridae</taxon>
        <taxon>Pentapetalae</taxon>
        <taxon>rosids</taxon>
        <taxon>fabids</taxon>
        <taxon>Rosales</taxon>
        <taxon>Rosaceae</taxon>
        <taxon>Amygdaloideae</taxon>
        <taxon>Maleae</taxon>
        <taxon>Malus</taxon>
    </lineage>
</organism>
<sequence>MASKSNPKAENMKGFYRQRKNSSIGGTSKTKTSQSAAHPKATAASFGSDVISHGSPDLKVDYDEQEELLRQFDMNMAYGPCLGMTRLARLERACSLGMNPPKEVENLLKGGKVCSECLWDGRI</sequence>
<dbReference type="AlphaFoldDB" id="A0A498JH72"/>
<name>A0A498JH72_MALDO</name>
<evidence type="ECO:0000313" key="2">
    <source>
        <dbReference type="EMBL" id="RXH94157.1"/>
    </source>
</evidence>